<dbReference type="Pfam" id="PF01381">
    <property type="entry name" value="HTH_3"/>
    <property type="match status" value="1"/>
</dbReference>
<feature type="compositionally biased region" description="Basic and acidic residues" evidence="1">
    <location>
        <begin position="24"/>
        <end position="34"/>
    </location>
</feature>
<evidence type="ECO:0000313" key="4">
    <source>
        <dbReference type="Proteomes" id="UP000193335"/>
    </source>
</evidence>
<name>A0A1Y2JNX1_BRAJP</name>
<dbReference type="EMBL" id="NAFL01000248">
    <property type="protein sequence ID" value="OSJ32535.1"/>
    <property type="molecule type" value="Genomic_DNA"/>
</dbReference>
<sequence>MTMRSGPHKSRASSDGEALVQGRTHQDGRRDGVRPRGLTQLAAAAGVSKQMLSFIATGAKLVSDDVYRKVAEALLTEAGRMTTAVGKIETMAGRMFAELEE</sequence>
<dbReference type="Gene3D" id="1.10.260.40">
    <property type="entry name" value="lambda repressor-like DNA-binding domains"/>
    <property type="match status" value="1"/>
</dbReference>
<feature type="compositionally biased region" description="Basic residues" evidence="1">
    <location>
        <begin position="1"/>
        <end position="11"/>
    </location>
</feature>
<comment type="caution">
    <text evidence="3">The sequence shown here is derived from an EMBL/GenBank/DDBJ whole genome shotgun (WGS) entry which is preliminary data.</text>
</comment>
<dbReference type="AlphaFoldDB" id="A0A1Y2JNX1"/>
<evidence type="ECO:0000256" key="1">
    <source>
        <dbReference type="SAM" id="MobiDB-lite"/>
    </source>
</evidence>
<evidence type="ECO:0000259" key="2">
    <source>
        <dbReference type="Pfam" id="PF01381"/>
    </source>
</evidence>
<dbReference type="CDD" id="cd00093">
    <property type="entry name" value="HTH_XRE"/>
    <property type="match status" value="1"/>
</dbReference>
<dbReference type="RefSeq" id="WP_085401149.1">
    <property type="nucleotide sequence ID" value="NZ_NAFL01000248.1"/>
</dbReference>
<reference evidence="3 4" key="1">
    <citation type="submission" date="2017-03" db="EMBL/GenBank/DDBJ databases">
        <title>Whole genome sequences of fourteen strains of Bradyrhizobium canariense and one strain of Bradyrhizobium japonicum isolated from Lupinus (Papilionoideae: Genisteae) species in Algeria.</title>
        <authorList>
            <person name="Crovadore J."/>
            <person name="Chekireb D."/>
            <person name="Brachmann A."/>
            <person name="Chablais R."/>
            <person name="Cochard B."/>
            <person name="Lefort F."/>
        </authorList>
    </citation>
    <scope>NUCLEOTIDE SEQUENCE [LARGE SCALE GENOMIC DNA]</scope>
    <source>
        <strain evidence="3 4">UBMA197</strain>
    </source>
</reference>
<gene>
    <name evidence="3" type="ORF">BSZ19_18455</name>
</gene>
<feature type="region of interest" description="Disordered" evidence="1">
    <location>
        <begin position="1"/>
        <end position="36"/>
    </location>
</feature>
<protein>
    <recommendedName>
        <fullName evidence="2">HTH cro/C1-type domain-containing protein</fullName>
    </recommendedName>
</protein>
<dbReference type="InterPro" id="IPR001387">
    <property type="entry name" value="Cro/C1-type_HTH"/>
</dbReference>
<organism evidence="3 4">
    <name type="scientific">Bradyrhizobium japonicum</name>
    <dbReference type="NCBI Taxonomy" id="375"/>
    <lineage>
        <taxon>Bacteria</taxon>
        <taxon>Pseudomonadati</taxon>
        <taxon>Pseudomonadota</taxon>
        <taxon>Alphaproteobacteria</taxon>
        <taxon>Hyphomicrobiales</taxon>
        <taxon>Nitrobacteraceae</taxon>
        <taxon>Bradyrhizobium</taxon>
    </lineage>
</organism>
<dbReference type="InterPro" id="IPR010982">
    <property type="entry name" value="Lambda_DNA-bd_dom_sf"/>
</dbReference>
<dbReference type="GO" id="GO:0003677">
    <property type="term" value="F:DNA binding"/>
    <property type="evidence" value="ECO:0007669"/>
    <property type="project" value="InterPro"/>
</dbReference>
<feature type="domain" description="HTH cro/C1-type" evidence="2">
    <location>
        <begin position="35"/>
        <end position="74"/>
    </location>
</feature>
<proteinExistence type="predicted"/>
<dbReference type="Proteomes" id="UP000193335">
    <property type="component" value="Unassembled WGS sequence"/>
</dbReference>
<dbReference type="SUPFAM" id="SSF47413">
    <property type="entry name" value="lambda repressor-like DNA-binding domains"/>
    <property type="match status" value="1"/>
</dbReference>
<evidence type="ECO:0000313" key="3">
    <source>
        <dbReference type="EMBL" id="OSJ32535.1"/>
    </source>
</evidence>
<accession>A0A1Y2JNX1</accession>